<dbReference type="Proteomes" id="UP000708208">
    <property type="component" value="Unassembled WGS sequence"/>
</dbReference>
<comment type="caution">
    <text evidence="2">The sequence shown here is derived from an EMBL/GenBank/DDBJ whole genome shotgun (WGS) entry which is preliminary data.</text>
</comment>
<keyword evidence="1" id="KW-0472">Membrane</keyword>
<dbReference type="EMBL" id="CAJVCH010060966">
    <property type="protein sequence ID" value="CAG7719390.1"/>
    <property type="molecule type" value="Genomic_DNA"/>
</dbReference>
<dbReference type="AlphaFoldDB" id="A0A8J2JL13"/>
<sequence length="121" mass="13420">MTRYTPPKGEKSDVKICDPLSHGRSSESKVGIVSRFGNGLLTTTNVEFVGLLLMVVVLTAKFREMIVHWFGLNSRIKFVQCAAKIGPSSLNEISKHSVILQLFLLGLSLLVQLSKNLHVQR</sequence>
<keyword evidence="3" id="KW-1185">Reference proteome</keyword>
<name>A0A8J2JL13_9HEXA</name>
<gene>
    <name evidence="2" type="ORF">AFUS01_LOCUS8716</name>
</gene>
<evidence type="ECO:0000313" key="3">
    <source>
        <dbReference type="Proteomes" id="UP000708208"/>
    </source>
</evidence>
<protein>
    <submittedName>
        <fullName evidence="2">Uncharacterized protein</fullName>
    </submittedName>
</protein>
<proteinExistence type="predicted"/>
<keyword evidence="1" id="KW-1133">Transmembrane helix</keyword>
<feature type="transmembrane region" description="Helical" evidence="1">
    <location>
        <begin position="93"/>
        <end position="113"/>
    </location>
</feature>
<keyword evidence="1" id="KW-0812">Transmembrane</keyword>
<accession>A0A8J2JL13</accession>
<organism evidence="2 3">
    <name type="scientific">Allacma fusca</name>
    <dbReference type="NCBI Taxonomy" id="39272"/>
    <lineage>
        <taxon>Eukaryota</taxon>
        <taxon>Metazoa</taxon>
        <taxon>Ecdysozoa</taxon>
        <taxon>Arthropoda</taxon>
        <taxon>Hexapoda</taxon>
        <taxon>Collembola</taxon>
        <taxon>Symphypleona</taxon>
        <taxon>Sminthuridae</taxon>
        <taxon>Allacma</taxon>
    </lineage>
</organism>
<evidence type="ECO:0000256" key="1">
    <source>
        <dbReference type="SAM" id="Phobius"/>
    </source>
</evidence>
<reference evidence="2" key="1">
    <citation type="submission" date="2021-06" db="EMBL/GenBank/DDBJ databases">
        <authorList>
            <person name="Hodson N. C."/>
            <person name="Mongue J. A."/>
            <person name="Jaron S. K."/>
        </authorList>
    </citation>
    <scope>NUCLEOTIDE SEQUENCE</scope>
</reference>
<evidence type="ECO:0000313" key="2">
    <source>
        <dbReference type="EMBL" id="CAG7719390.1"/>
    </source>
</evidence>